<comment type="caution">
    <text evidence="2">The sequence shown here is derived from an EMBL/GenBank/DDBJ whole genome shotgun (WGS) entry which is preliminary data.</text>
</comment>
<evidence type="ECO:0000259" key="1">
    <source>
        <dbReference type="PROSITE" id="PS51695"/>
    </source>
</evidence>
<dbReference type="InterPro" id="IPR030400">
    <property type="entry name" value="Sedolisin_dom"/>
</dbReference>
<dbReference type="Proteomes" id="UP000326912">
    <property type="component" value="Unassembled WGS sequence"/>
</dbReference>
<dbReference type="PROSITE" id="PS51695">
    <property type="entry name" value="SEDOLISIN"/>
    <property type="match status" value="1"/>
</dbReference>
<accession>A0A5J4KNZ7</accession>
<dbReference type="PANTHER" id="PTHR14218">
    <property type="entry name" value="PROTEASE S8 TRIPEPTIDYL PEPTIDASE I CLN2"/>
    <property type="match status" value="1"/>
</dbReference>
<dbReference type="Gene3D" id="3.40.50.200">
    <property type="entry name" value="Peptidase S8/S53 domain"/>
    <property type="match status" value="1"/>
</dbReference>
<keyword evidence="3" id="KW-1185">Reference proteome</keyword>
<organism evidence="2 3">
    <name type="scientific">Dictyobacter vulcani</name>
    <dbReference type="NCBI Taxonomy" id="2607529"/>
    <lineage>
        <taxon>Bacteria</taxon>
        <taxon>Bacillati</taxon>
        <taxon>Chloroflexota</taxon>
        <taxon>Ktedonobacteria</taxon>
        <taxon>Ktedonobacterales</taxon>
        <taxon>Dictyobacteraceae</taxon>
        <taxon>Dictyobacter</taxon>
    </lineage>
</organism>
<protein>
    <recommendedName>
        <fullName evidence="1">Peptidase S53 domain-containing protein</fullName>
    </recommendedName>
</protein>
<name>A0A5J4KNZ7_9CHLR</name>
<dbReference type="AlphaFoldDB" id="A0A5J4KNZ7"/>
<evidence type="ECO:0000313" key="3">
    <source>
        <dbReference type="Proteomes" id="UP000326912"/>
    </source>
</evidence>
<dbReference type="PANTHER" id="PTHR14218:SF15">
    <property type="entry name" value="TRIPEPTIDYL-PEPTIDASE 1"/>
    <property type="match status" value="1"/>
</dbReference>
<dbReference type="EMBL" id="BKZW01000001">
    <property type="protein sequence ID" value="GER88130.1"/>
    <property type="molecule type" value="Genomic_DNA"/>
</dbReference>
<reference evidence="2 3" key="1">
    <citation type="submission" date="2019-10" db="EMBL/GenBank/DDBJ databases">
        <title>Dictyobacter vulcani sp. nov., within the class Ktedonobacteria, isolated from soil of volcanic Mt. Zao.</title>
        <authorList>
            <person name="Zheng Y."/>
            <person name="Wang C.M."/>
            <person name="Sakai Y."/>
            <person name="Abe K."/>
            <person name="Yokota A."/>
            <person name="Yabe S."/>
        </authorList>
    </citation>
    <scope>NUCLEOTIDE SEQUENCE [LARGE SCALE GENOMIC DNA]</scope>
    <source>
        <strain evidence="2 3">W12</strain>
    </source>
</reference>
<gene>
    <name evidence="2" type="ORF">KDW_22920</name>
</gene>
<dbReference type="RefSeq" id="WP_151756062.1">
    <property type="nucleotide sequence ID" value="NZ_BKZW01000001.1"/>
</dbReference>
<dbReference type="InterPro" id="IPR050819">
    <property type="entry name" value="Tripeptidyl-peptidase_I"/>
</dbReference>
<dbReference type="SUPFAM" id="SSF52743">
    <property type="entry name" value="Subtilisin-like"/>
    <property type="match status" value="1"/>
</dbReference>
<evidence type="ECO:0000313" key="2">
    <source>
        <dbReference type="EMBL" id="GER88130.1"/>
    </source>
</evidence>
<proteinExistence type="predicted"/>
<dbReference type="GO" id="GO:0006508">
    <property type="term" value="P:proteolysis"/>
    <property type="evidence" value="ECO:0007669"/>
    <property type="project" value="InterPro"/>
</dbReference>
<dbReference type="GO" id="GO:0008240">
    <property type="term" value="F:tripeptidyl-peptidase activity"/>
    <property type="evidence" value="ECO:0007669"/>
    <property type="project" value="TreeGrafter"/>
</dbReference>
<dbReference type="Pfam" id="PF00082">
    <property type="entry name" value="Peptidase_S8"/>
    <property type="match status" value="1"/>
</dbReference>
<dbReference type="InterPro" id="IPR000209">
    <property type="entry name" value="Peptidase_S8/S53_dom"/>
</dbReference>
<dbReference type="GO" id="GO:0004252">
    <property type="term" value="F:serine-type endopeptidase activity"/>
    <property type="evidence" value="ECO:0007669"/>
    <property type="project" value="InterPro"/>
</dbReference>
<dbReference type="InterPro" id="IPR036852">
    <property type="entry name" value="Peptidase_S8/S53_dom_sf"/>
</dbReference>
<feature type="domain" description="Peptidase S53" evidence="1">
    <location>
        <begin position="75"/>
        <end position="452"/>
    </location>
</feature>
<dbReference type="CDD" id="cd04056">
    <property type="entry name" value="Peptidases_S53"/>
    <property type="match status" value="1"/>
</dbReference>
<sequence>MSEHKILSRQACLFLVLVIFLNTAYTLNRFSEVSADSARPAFHQHKVNHDIQYNYLGRTADIISECQQKMAPKVCYGPEQIRNAYNIKSLPGQNITGKGRTIVISSAFQSPQLRHDLATFDTLFNLPSTPLTIVAPQGVPDWDPNNKTQAIWSAETALDVEWAHVIAPDAGIVVVEGKSDNDNDMVAALQYAVDKNLGDVISMSFGEGENCPKPAWSQAWHAVLSAATQKNMTLIAASGDSGAAQTSCDDKSWQKMVSTPASDPLVTSVGGTTLNADPVTGAYHSETAWNDATTQSASGGGFSSAILRPSYQVEAALPDAGRGVPDVAYNSSMDHGVLCIWSDGPGGSNGVYLFGGTSAGAPQWAAIAILADQAANKRLGSINPLIYKIGKNPLLYQFAFHDIVSGNNTVNLSATSKSPQTVQGYEARPGWDAATGWGSPNAGILVPLLAKLANAK</sequence>